<accession>A0A975GT83</accession>
<reference evidence="1" key="1">
    <citation type="journal article" date="2021" name="Microb. Physiol.">
        <title>Proteogenomic Insights into the Physiology of Marine, Sulfate-Reducing, Filamentous Desulfonema limicola and Desulfonema magnum.</title>
        <authorList>
            <person name="Schnaars V."/>
            <person name="Wohlbrand L."/>
            <person name="Scheve S."/>
            <person name="Hinrichs C."/>
            <person name="Reinhardt R."/>
            <person name="Rabus R."/>
        </authorList>
    </citation>
    <scope>NUCLEOTIDE SEQUENCE</scope>
    <source>
        <strain evidence="1">4be13</strain>
    </source>
</reference>
<dbReference type="EMBL" id="CP061800">
    <property type="protein sequence ID" value="QTA91858.1"/>
    <property type="molecule type" value="Genomic_DNA"/>
</dbReference>
<dbReference type="KEGG" id="dmm:dnm_079320"/>
<dbReference type="Proteomes" id="UP000663722">
    <property type="component" value="Chromosome"/>
</dbReference>
<keyword evidence="2" id="KW-1185">Reference proteome</keyword>
<name>A0A975GT83_9BACT</name>
<protein>
    <submittedName>
        <fullName evidence="1">Uncharacterized protein</fullName>
    </submittedName>
</protein>
<evidence type="ECO:0000313" key="1">
    <source>
        <dbReference type="EMBL" id="QTA91858.1"/>
    </source>
</evidence>
<dbReference type="AlphaFoldDB" id="A0A975GT83"/>
<evidence type="ECO:0000313" key="2">
    <source>
        <dbReference type="Proteomes" id="UP000663722"/>
    </source>
</evidence>
<sequence>MQTIKDRRGVKNLGSLTSDASVRTYLIRNCCATKQTLKKGGSDVKPFLKLFFGQFEKQTRTDSDFPNCIYLSYSMWLFATTILFNNDLKYLTNYIHTISLNRKHVQKIFDLLTIIKKNDRLKKKRVRLCKMKK</sequence>
<organism evidence="1 2">
    <name type="scientific">Desulfonema magnum</name>
    <dbReference type="NCBI Taxonomy" id="45655"/>
    <lineage>
        <taxon>Bacteria</taxon>
        <taxon>Pseudomonadati</taxon>
        <taxon>Thermodesulfobacteriota</taxon>
        <taxon>Desulfobacteria</taxon>
        <taxon>Desulfobacterales</taxon>
        <taxon>Desulfococcaceae</taxon>
        <taxon>Desulfonema</taxon>
    </lineage>
</organism>
<gene>
    <name evidence="1" type="ORF">dnm_079320</name>
</gene>
<proteinExistence type="predicted"/>